<dbReference type="Proteomes" id="UP000662873">
    <property type="component" value="Chromosome"/>
</dbReference>
<evidence type="ECO:0000313" key="1">
    <source>
        <dbReference type="EMBL" id="BBO23507.1"/>
    </source>
</evidence>
<accession>A0A809S4A1</accession>
<proteinExistence type="predicted"/>
<name>A0A809S4A1_9BACT</name>
<reference evidence="1" key="1">
    <citation type="journal article" name="DNA Res.">
        <title>The physiological potential of anammox bacteria as revealed by their core genome structure.</title>
        <authorList>
            <person name="Okubo T."/>
            <person name="Toyoda A."/>
            <person name="Fukuhara K."/>
            <person name="Uchiyama I."/>
            <person name="Harigaya Y."/>
            <person name="Kuroiwa M."/>
            <person name="Suzuki T."/>
            <person name="Murakami Y."/>
            <person name="Suwa Y."/>
            <person name="Takami H."/>
        </authorList>
    </citation>
    <scope>NUCLEOTIDE SEQUENCE</scope>
    <source>
        <strain evidence="1">317325-2</strain>
    </source>
</reference>
<gene>
    <name evidence="1" type="ORF">NPRO_11020</name>
</gene>
<protein>
    <recommendedName>
        <fullName evidence="3">Thioredoxin domain-containing protein</fullName>
    </recommendedName>
</protein>
<evidence type="ECO:0008006" key="3">
    <source>
        <dbReference type="Google" id="ProtNLM"/>
    </source>
</evidence>
<dbReference type="EMBL" id="AP021858">
    <property type="protein sequence ID" value="BBO23507.1"/>
    <property type="molecule type" value="Genomic_DNA"/>
</dbReference>
<organism evidence="1 2">
    <name type="scientific">Candidatus Nitrosymbiomonas proteolyticus</name>
    <dbReference type="NCBI Taxonomy" id="2608984"/>
    <lineage>
        <taxon>Bacteria</taxon>
        <taxon>Bacillati</taxon>
        <taxon>Armatimonadota</taxon>
        <taxon>Armatimonadota incertae sedis</taxon>
        <taxon>Candidatus Nitrosymbiomonas</taxon>
    </lineage>
</organism>
<dbReference type="KEGG" id="npy:NPRO_11020"/>
<dbReference type="SUPFAM" id="SSF52833">
    <property type="entry name" value="Thioredoxin-like"/>
    <property type="match status" value="1"/>
</dbReference>
<dbReference type="AlphaFoldDB" id="A0A809S4A1"/>
<dbReference type="InterPro" id="IPR036249">
    <property type="entry name" value="Thioredoxin-like_sf"/>
</dbReference>
<evidence type="ECO:0000313" key="2">
    <source>
        <dbReference type="Proteomes" id="UP000662873"/>
    </source>
</evidence>
<dbReference type="Gene3D" id="3.40.30.10">
    <property type="entry name" value="Glutaredoxin"/>
    <property type="match status" value="1"/>
</dbReference>
<sequence length="373" mass="40773">MIAYLLALLASPDDAIDRMTQYMANVKTLSVDLRFESAGGQYVGVGKLILEQPSSQRYTMKLGASDYLFIANPKGQIEIEHRRRRYREFPPDARLTSPAGLLSDTPAIAFPLPLIVGDVYSILPTNTRFAHVGEREGPNGLEDRLSATYDTMMGRQTMILFIDKVGRLTRYELQGEKREDGFLSMTITNYAKNVPVPASNFRLEYPLGYVPDGLTPHEIPLQPGDKIALGEFLSSESGKKARLPAGSKGVLAILFGADCEPSRRLIQAAQEAKADLASAGLEVALIAASSQAKSSSGFPQFRVASGDPFEVFLSPGTPLTFSIDPDGIVRQVWFGFDPAGLAQLKKEWAESVKIDGKALAEERARYQGIIKPN</sequence>